<evidence type="ECO:0000256" key="3">
    <source>
        <dbReference type="ARBA" id="ARBA00022840"/>
    </source>
</evidence>
<feature type="domain" description="ABC transporter" evidence="4">
    <location>
        <begin position="2"/>
        <end position="227"/>
    </location>
</feature>
<dbReference type="InterPro" id="IPR017871">
    <property type="entry name" value="ABC_transporter-like_CS"/>
</dbReference>
<dbReference type="CDD" id="cd03230">
    <property type="entry name" value="ABC_DR_subfamily_A"/>
    <property type="match status" value="1"/>
</dbReference>
<sequence>MIEVKNLTKRYGKFVANSDITLTVMPGELTVLLGPNGAGKSTLIKSICGLLRFNGSITISGYDNRSIEAKRILGYVPEMPALYPMLTVREHLEFIARAYELDSWEVLADELLGRFELDDKQNKLGKELSKGMQQKVSICCAALTRPQAVIFDEPLVGLDPHAIRELKKLIAEFKHNGCAMIISTHMIESVEENWDTTCIMTKGKIARSCRRDELGSGDLEDLYFTITEGSGVKEA</sequence>
<keyword evidence="3 5" id="KW-0067">ATP-binding</keyword>
<dbReference type="Gene3D" id="3.40.50.300">
    <property type="entry name" value="P-loop containing nucleotide triphosphate hydrolases"/>
    <property type="match status" value="1"/>
</dbReference>
<evidence type="ECO:0000256" key="2">
    <source>
        <dbReference type="ARBA" id="ARBA00022741"/>
    </source>
</evidence>
<gene>
    <name evidence="5" type="ORF">V6984_01610</name>
</gene>
<keyword evidence="2" id="KW-0547">Nucleotide-binding</keyword>
<evidence type="ECO:0000256" key="1">
    <source>
        <dbReference type="ARBA" id="ARBA00022448"/>
    </source>
</evidence>
<accession>A0ABZ3EXD3</accession>
<name>A0ABZ3EXD3_9FIRM</name>
<dbReference type="PANTHER" id="PTHR42939:SF1">
    <property type="entry name" value="ABC TRANSPORTER ATP-BINDING PROTEIN ALBC-RELATED"/>
    <property type="match status" value="1"/>
</dbReference>
<evidence type="ECO:0000313" key="5">
    <source>
        <dbReference type="EMBL" id="XAH74485.1"/>
    </source>
</evidence>
<dbReference type="Pfam" id="PF00005">
    <property type="entry name" value="ABC_tran"/>
    <property type="match status" value="1"/>
</dbReference>
<evidence type="ECO:0000313" key="6">
    <source>
        <dbReference type="Proteomes" id="UP001451571"/>
    </source>
</evidence>
<evidence type="ECO:0000259" key="4">
    <source>
        <dbReference type="PROSITE" id="PS50893"/>
    </source>
</evidence>
<dbReference type="InterPro" id="IPR003439">
    <property type="entry name" value="ABC_transporter-like_ATP-bd"/>
</dbReference>
<dbReference type="GO" id="GO:0005524">
    <property type="term" value="F:ATP binding"/>
    <property type="evidence" value="ECO:0007669"/>
    <property type="project" value="UniProtKB-KW"/>
</dbReference>
<dbReference type="EMBL" id="CP146256">
    <property type="protein sequence ID" value="XAH74485.1"/>
    <property type="molecule type" value="Genomic_DNA"/>
</dbReference>
<keyword evidence="6" id="KW-1185">Reference proteome</keyword>
<dbReference type="SUPFAM" id="SSF52540">
    <property type="entry name" value="P-loop containing nucleoside triphosphate hydrolases"/>
    <property type="match status" value="1"/>
</dbReference>
<reference evidence="5 6" key="1">
    <citation type="submission" date="2024-02" db="EMBL/GenBank/DDBJ databases">
        <title>Bacterial strain from lacustrine sediment.</title>
        <authorList>
            <person name="Petit C."/>
            <person name="Fadhlaoui K."/>
        </authorList>
    </citation>
    <scope>NUCLEOTIDE SEQUENCE [LARGE SCALE GENOMIC DNA]</scope>
    <source>
        <strain evidence="5 6">IPX-CK</strain>
    </source>
</reference>
<dbReference type="PANTHER" id="PTHR42939">
    <property type="entry name" value="ABC TRANSPORTER ATP-BINDING PROTEIN ALBC-RELATED"/>
    <property type="match status" value="1"/>
</dbReference>
<proteinExistence type="predicted"/>
<dbReference type="PROSITE" id="PS00211">
    <property type="entry name" value="ABC_TRANSPORTER_1"/>
    <property type="match status" value="1"/>
</dbReference>
<dbReference type="InterPro" id="IPR003593">
    <property type="entry name" value="AAA+_ATPase"/>
</dbReference>
<dbReference type="SMART" id="SM00382">
    <property type="entry name" value="AAA"/>
    <property type="match status" value="1"/>
</dbReference>
<dbReference type="InterPro" id="IPR027417">
    <property type="entry name" value="P-loop_NTPase"/>
</dbReference>
<keyword evidence="1" id="KW-0813">Transport</keyword>
<organism evidence="5 6">
    <name type="scientific">Kineothrix sedimenti</name>
    <dbReference type="NCBI Taxonomy" id="3123317"/>
    <lineage>
        <taxon>Bacteria</taxon>
        <taxon>Bacillati</taxon>
        <taxon>Bacillota</taxon>
        <taxon>Clostridia</taxon>
        <taxon>Lachnospirales</taxon>
        <taxon>Lachnospiraceae</taxon>
        <taxon>Kineothrix</taxon>
    </lineage>
</organism>
<protein>
    <submittedName>
        <fullName evidence="5">ABC transporter ATP-binding protein</fullName>
    </submittedName>
</protein>
<dbReference type="PROSITE" id="PS50893">
    <property type="entry name" value="ABC_TRANSPORTER_2"/>
    <property type="match status" value="1"/>
</dbReference>
<dbReference type="RefSeq" id="WP_342758077.1">
    <property type="nucleotide sequence ID" value="NZ_CP146256.1"/>
</dbReference>
<dbReference type="Proteomes" id="UP001451571">
    <property type="component" value="Chromosome"/>
</dbReference>
<dbReference type="InterPro" id="IPR051782">
    <property type="entry name" value="ABC_Transporter_VariousFunc"/>
</dbReference>